<reference evidence="1" key="1">
    <citation type="submission" date="2023-06" db="EMBL/GenBank/DDBJ databases">
        <authorList>
            <person name="Kurt Z."/>
        </authorList>
    </citation>
    <scope>NUCLEOTIDE SEQUENCE</scope>
</reference>
<accession>A0AA86P7F1</accession>
<evidence type="ECO:0000313" key="1">
    <source>
        <dbReference type="EMBL" id="CAI9932313.1"/>
    </source>
</evidence>
<evidence type="ECO:0000313" key="2">
    <source>
        <dbReference type="EMBL" id="CAL6114735.1"/>
    </source>
</evidence>
<keyword evidence="3" id="KW-1185">Reference proteome</keyword>
<name>A0AA86P7F1_9EUKA</name>
<protein>
    <submittedName>
        <fullName evidence="2">Hypothetical_protein</fullName>
    </submittedName>
</protein>
<evidence type="ECO:0000313" key="3">
    <source>
        <dbReference type="Proteomes" id="UP001642409"/>
    </source>
</evidence>
<sequence length="188" mass="21921">MASETRSFRRSMSKLLCEYISMQQDLSSLESTLSPAAFKFLKMVTFLFKHKSQQCKDLLIIFTYKLIELLYQVYSLKQRCVQQQNLVSKREDRQIAKRIAKLIRYSGDNNVQIQINKKNNNISINISNNIRQQKSQKKSTIAYMTVQNLTLRQTIEAKESTKTLGSRGTKKIAHQFSLLMQKLVWSTL</sequence>
<dbReference type="Proteomes" id="UP001642409">
    <property type="component" value="Unassembled WGS sequence"/>
</dbReference>
<dbReference type="EMBL" id="CAXDID020000823">
    <property type="protein sequence ID" value="CAL6114735.1"/>
    <property type="molecule type" value="Genomic_DNA"/>
</dbReference>
<dbReference type="AlphaFoldDB" id="A0AA86P7F1"/>
<comment type="caution">
    <text evidence="1">The sequence shown here is derived from an EMBL/GenBank/DDBJ whole genome shotgun (WGS) entry which is preliminary data.</text>
</comment>
<dbReference type="EMBL" id="CATOUU010000514">
    <property type="protein sequence ID" value="CAI9932313.1"/>
    <property type="molecule type" value="Genomic_DNA"/>
</dbReference>
<reference evidence="2 3" key="2">
    <citation type="submission" date="2024-07" db="EMBL/GenBank/DDBJ databases">
        <authorList>
            <person name="Akdeniz Z."/>
        </authorList>
    </citation>
    <scope>NUCLEOTIDE SEQUENCE [LARGE SCALE GENOMIC DNA]</scope>
</reference>
<gene>
    <name evidence="1" type="ORF">HINF_LOCUS19958</name>
    <name evidence="2" type="ORF">HINF_LOCUS78238</name>
</gene>
<organism evidence="1">
    <name type="scientific">Hexamita inflata</name>
    <dbReference type="NCBI Taxonomy" id="28002"/>
    <lineage>
        <taxon>Eukaryota</taxon>
        <taxon>Metamonada</taxon>
        <taxon>Diplomonadida</taxon>
        <taxon>Hexamitidae</taxon>
        <taxon>Hexamitinae</taxon>
        <taxon>Hexamita</taxon>
    </lineage>
</organism>
<proteinExistence type="predicted"/>